<dbReference type="InterPro" id="IPR041657">
    <property type="entry name" value="HTH_17"/>
</dbReference>
<dbReference type="InterPro" id="IPR009061">
    <property type="entry name" value="DNA-bd_dom_put_sf"/>
</dbReference>
<evidence type="ECO:0000313" key="2">
    <source>
        <dbReference type="EMBL" id="WQH11423.1"/>
    </source>
</evidence>
<reference evidence="2 3" key="1">
    <citation type="submission" date="2023-11" db="EMBL/GenBank/DDBJ databases">
        <title>MicrobeMod: A computational toolkit for identifying prokaryotic methylation and restriction-modification with nanopore sequencing.</title>
        <authorList>
            <person name="Crits-Christoph A."/>
            <person name="Kang S.C."/>
            <person name="Lee H."/>
            <person name="Ostrov N."/>
        </authorList>
    </citation>
    <scope>NUCLEOTIDE SEQUENCE [LARGE SCALE GENOMIC DNA]</scope>
    <source>
        <strain evidence="2 3">ATCC BAA-805</strain>
    </source>
</reference>
<feature type="domain" description="Helix-turn-helix" evidence="1">
    <location>
        <begin position="10"/>
        <end position="60"/>
    </location>
</feature>
<dbReference type="SUPFAM" id="SSF46955">
    <property type="entry name" value="Putative DNA-binding domain"/>
    <property type="match status" value="1"/>
</dbReference>
<sequence>MNTTASFPTLLDQKQVATYLGKSVAWCERSRWDGTGPRFIKVGRAVRYRADDVLAWLEANTHTNTSEDLK</sequence>
<dbReference type="RefSeq" id="WP_223287997.1">
    <property type="nucleotide sequence ID" value="NZ_CP140255.1"/>
</dbReference>
<proteinExistence type="predicted"/>
<protein>
    <submittedName>
        <fullName evidence="2">Helix-turn-helix domain-containing protein</fullName>
    </submittedName>
</protein>
<dbReference type="Pfam" id="PF12728">
    <property type="entry name" value="HTH_17"/>
    <property type="match status" value="1"/>
</dbReference>
<gene>
    <name evidence="2" type="ORF">SR894_14805</name>
</gene>
<dbReference type="EMBL" id="CP140255">
    <property type="protein sequence ID" value="WQH11423.1"/>
    <property type="molecule type" value="Genomic_DNA"/>
</dbReference>
<accession>A0ABZ0YHN3</accession>
<evidence type="ECO:0000259" key="1">
    <source>
        <dbReference type="Pfam" id="PF12728"/>
    </source>
</evidence>
<keyword evidence="3" id="KW-1185">Reference proteome</keyword>
<organism evidence="2 3">
    <name type="scientific">Vreelandella neptunia</name>
    <dbReference type="NCBI Taxonomy" id="115551"/>
    <lineage>
        <taxon>Bacteria</taxon>
        <taxon>Pseudomonadati</taxon>
        <taxon>Pseudomonadota</taxon>
        <taxon>Gammaproteobacteria</taxon>
        <taxon>Oceanospirillales</taxon>
        <taxon>Halomonadaceae</taxon>
        <taxon>Vreelandella</taxon>
    </lineage>
</organism>
<name>A0ABZ0YHN3_9GAMM</name>
<evidence type="ECO:0000313" key="3">
    <source>
        <dbReference type="Proteomes" id="UP001324794"/>
    </source>
</evidence>
<dbReference type="Proteomes" id="UP001324794">
    <property type="component" value="Chromosome"/>
</dbReference>